<dbReference type="InterPro" id="IPR000014">
    <property type="entry name" value="PAS"/>
</dbReference>
<feature type="domain" description="PAS" evidence="7">
    <location>
        <begin position="141"/>
        <end position="211"/>
    </location>
</feature>
<evidence type="ECO:0000256" key="1">
    <source>
        <dbReference type="ARBA" id="ARBA00000085"/>
    </source>
</evidence>
<dbReference type="InterPro" id="IPR036097">
    <property type="entry name" value="HisK_dim/P_sf"/>
</dbReference>
<dbReference type="PROSITE" id="PS50113">
    <property type="entry name" value="PAC"/>
    <property type="match status" value="1"/>
</dbReference>
<keyword evidence="4" id="KW-0808">Transferase</keyword>
<dbReference type="InterPro" id="IPR052162">
    <property type="entry name" value="Sensor_kinase/Photoreceptor"/>
</dbReference>
<proteinExistence type="predicted"/>
<dbReference type="PRINTS" id="PR00344">
    <property type="entry name" value="BCTRLSENSOR"/>
</dbReference>
<sequence length="507" mass="55195">MPPPPPDTGPAPDSALPPEAERILSISGDVYFRGLPDGILTDVSASVLGVVGYPREALIGQPIAALYVNPDLRGAFLDTLRRNNGVIRDHPIQIRHANGRTIWISTSCHLLYDADGTETGIEGVVREITTRRETELQTRRQANLISALLDASRDAIMLIDRTGLLLAANRIFAARFGSTPEAIRGRNLFSMFPADVAAQRRQVVDQVIRSGQALHTRDIRPPLVLDNNIYPVSGPDGTVEMVAVFSSDVTEQVRAEDQNQSYIKEIERSNDDLAQFAYVASHDLREPLRTLISYSTLLEQRHAAALDEEGQEFLGYIRTAARRMNALIEDLLAFSRAGQDDCPDQPLDTGTLVQAVIDDLALLTAETGGRIHLETPLPGIMAAPAPIERLFLNLFSNALKYHRPGSAPDVRAGFSPETGHFYVRDDGIGIAPEHHARIFQLFQRLENADGSTGTGIGLAVCKKIVERLHGTLQVISTPGQGATFLFTLPLAPSPSAAPSPPDTSPPW</sequence>
<evidence type="ECO:0000256" key="2">
    <source>
        <dbReference type="ARBA" id="ARBA00012438"/>
    </source>
</evidence>
<dbReference type="PANTHER" id="PTHR43304">
    <property type="entry name" value="PHYTOCHROME-LIKE PROTEIN CPH1"/>
    <property type="match status" value="1"/>
</dbReference>
<dbReference type="EC" id="2.7.13.3" evidence="2"/>
<dbReference type="Gene3D" id="1.10.287.130">
    <property type="match status" value="1"/>
</dbReference>
<dbReference type="InterPro" id="IPR013656">
    <property type="entry name" value="PAS_4"/>
</dbReference>
<dbReference type="Proteomes" id="UP000544872">
    <property type="component" value="Unassembled WGS sequence"/>
</dbReference>
<comment type="catalytic activity">
    <reaction evidence="1">
        <text>ATP + protein L-histidine = ADP + protein N-phospho-L-histidine.</text>
        <dbReference type="EC" id="2.7.13.3"/>
    </reaction>
</comment>
<dbReference type="InterPro" id="IPR005467">
    <property type="entry name" value="His_kinase_dom"/>
</dbReference>
<evidence type="ECO:0000259" key="7">
    <source>
        <dbReference type="PROSITE" id="PS50112"/>
    </source>
</evidence>
<keyword evidence="10" id="KW-1185">Reference proteome</keyword>
<evidence type="ECO:0000259" key="8">
    <source>
        <dbReference type="PROSITE" id="PS50113"/>
    </source>
</evidence>
<feature type="domain" description="Histidine kinase" evidence="6">
    <location>
        <begin position="279"/>
        <end position="492"/>
    </location>
</feature>
<dbReference type="PROSITE" id="PS50112">
    <property type="entry name" value="PAS"/>
    <property type="match status" value="2"/>
</dbReference>
<keyword evidence="3" id="KW-0597">Phosphoprotein</keyword>
<dbReference type="PROSITE" id="PS50109">
    <property type="entry name" value="HIS_KIN"/>
    <property type="match status" value="1"/>
</dbReference>
<dbReference type="CDD" id="cd00082">
    <property type="entry name" value="HisKA"/>
    <property type="match status" value="1"/>
</dbReference>
<dbReference type="EMBL" id="JACIIX010000010">
    <property type="protein sequence ID" value="MBB6211247.1"/>
    <property type="molecule type" value="Genomic_DNA"/>
</dbReference>
<dbReference type="Pfam" id="PF08448">
    <property type="entry name" value="PAS_4"/>
    <property type="match status" value="1"/>
</dbReference>
<protein>
    <recommendedName>
        <fullName evidence="2">histidine kinase</fullName>
        <ecNumber evidence="2">2.7.13.3</ecNumber>
    </recommendedName>
</protein>
<keyword evidence="5" id="KW-0418">Kinase</keyword>
<dbReference type="SUPFAM" id="SSF47384">
    <property type="entry name" value="Homodimeric domain of signal transducing histidine kinase"/>
    <property type="match status" value="1"/>
</dbReference>
<dbReference type="Pfam" id="PF00512">
    <property type="entry name" value="HisKA"/>
    <property type="match status" value="1"/>
</dbReference>
<dbReference type="SMART" id="SM00387">
    <property type="entry name" value="HATPase_c"/>
    <property type="match status" value="1"/>
</dbReference>
<name>A0A7X0DPG5_NOVIT</name>
<dbReference type="NCBIfam" id="TIGR00229">
    <property type="entry name" value="sensory_box"/>
    <property type="match status" value="2"/>
</dbReference>
<evidence type="ECO:0000256" key="4">
    <source>
        <dbReference type="ARBA" id="ARBA00022679"/>
    </source>
</evidence>
<accession>A0A7X0DPG5</accession>
<dbReference type="InterPro" id="IPR035965">
    <property type="entry name" value="PAS-like_dom_sf"/>
</dbReference>
<reference evidence="9 10" key="1">
    <citation type="submission" date="2020-08" db="EMBL/GenBank/DDBJ databases">
        <title>Genomic Encyclopedia of Type Strains, Phase IV (KMG-IV): sequencing the most valuable type-strain genomes for metagenomic binning, comparative biology and taxonomic classification.</title>
        <authorList>
            <person name="Goeker M."/>
        </authorList>
    </citation>
    <scope>NUCLEOTIDE SEQUENCE [LARGE SCALE GENOMIC DNA]</scope>
    <source>
        <strain evidence="9 10">DSM 11590</strain>
    </source>
</reference>
<dbReference type="SUPFAM" id="SSF55785">
    <property type="entry name" value="PYP-like sensor domain (PAS domain)"/>
    <property type="match status" value="2"/>
</dbReference>
<evidence type="ECO:0000313" key="10">
    <source>
        <dbReference type="Proteomes" id="UP000544872"/>
    </source>
</evidence>
<feature type="domain" description="PAS" evidence="7">
    <location>
        <begin position="37"/>
        <end position="82"/>
    </location>
</feature>
<evidence type="ECO:0000313" key="9">
    <source>
        <dbReference type="EMBL" id="MBB6211247.1"/>
    </source>
</evidence>
<dbReference type="Pfam" id="PF13426">
    <property type="entry name" value="PAS_9"/>
    <property type="match status" value="1"/>
</dbReference>
<gene>
    <name evidence="9" type="ORF">FHS48_002684</name>
</gene>
<feature type="domain" description="PAC" evidence="8">
    <location>
        <begin position="88"/>
        <end position="140"/>
    </location>
</feature>
<dbReference type="InterPro" id="IPR003594">
    <property type="entry name" value="HATPase_dom"/>
</dbReference>
<evidence type="ECO:0000256" key="3">
    <source>
        <dbReference type="ARBA" id="ARBA00022553"/>
    </source>
</evidence>
<dbReference type="InterPro" id="IPR003661">
    <property type="entry name" value="HisK_dim/P_dom"/>
</dbReference>
<dbReference type="Gene3D" id="3.30.450.20">
    <property type="entry name" value="PAS domain"/>
    <property type="match status" value="2"/>
</dbReference>
<dbReference type="InterPro" id="IPR004358">
    <property type="entry name" value="Sig_transdc_His_kin-like_C"/>
</dbReference>
<dbReference type="InterPro" id="IPR000700">
    <property type="entry name" value="PAS-assoc_C"/>
</dbReference>
<dbReference type="SMART" id="SM00388">
    <property type="entry name" value="HisKA"/>
    <property type="match status" value="1"/>
</dbReference>
<dbReference type="AlphaFoldDB" id="A0A7X0DPG5"/>
<dbReference type="SUPFAM" id="SSF55874">
    <property type="entry name" value="ATPase domain of HSP90 chaperone/DNA topoisomerase II/histidine kinase"/>
    <property type="match status" value="1"/>
</dbReference>
<dbReference type="CDD" id="cd00130">
    <property type="entry name" value="PAS"/>
    <property type="match status" value="2"/>
</dbReference>
<evidence type="ECO:0000259" key="6">
    <source>
        <dbReference type="PROSITE" id="PS50109"/>
    </source>
</evidence>
<organism evidence="9 10">
    <name type="scientific">Novispirillum itersonii</name>
    <name type="common">Aquaspirillum itersonii</name>
    <dbReference type="NCBI Taxonomy" id="189"/>
    <lineage>
        <taxon>Bacteria</taxon>
        <taxon>Pseudomonadati</taxon>
        <taxon>Pseudomonadota</taxon>
        <taxon>Alphaproteobacteria</taxon>
        <taxon>Rhodospirillales</taxon>
        <taxon>Novispirillaceae</taxon>
        <taxon>Novispirillum</taxon>
    </lineage>
</organism>
<dbReference type="PANTHER" id="PTHR43304:SF1">
    <property type="entry name" value="PAC DOMAIN-CONTAINING PROTEIN"/>
    <property type="match status" value="1"/>
</dbReference>
<dbReference type="SMART" id="SM00091">
    <property type="entry name" value="PAS"/>
    <property type="match status" value="2"/>
</dbReference>
<dbReference type="RefSeq" id="WP_184264067.1">
    <property type="nucleotide sequence ID" value="NZ_JACIIX010000010.1"/>
</dbReference>
<dbReference type="GO" id="GO:0000155">
    <property type="term" value="F:phosphorelay sensor kinase activity"/>
    <property type="evidence" value="ECO:0007669"/>
    <property type="project" value="InterPro"/>
</dbReference>
<dbReference type="Pfam" id="PF02518">
    <property type="entry name" value="HATPase_c"/>
    <property type="match status" value="1"/>
</dbReference>
<dbReference type="InterPro" id="IPR036890">
    <property type="entry name" value="HATPase_C_sf"/>
</dbReference>
<evidence type="ECO:0000256" key="5">
    <source>
        <dbReference type="ARBA" id="ARBA00022777"/>
    </source>
</evidence>
<comment type="caution">
    <text evidence="9">The sequence shown here is derived from an EMBL/GenBank/DDBJ whole genome shotgun (WGS) entry which is preliminary data.</text>
</comment>
<dbReference type="Gene3D" id="3.30.565.10">
    <property type="entry name" value="Histidine kinase-like ATPase, C-terminal domain"/>
    <property type="match status" value="1"/>
</dbReference>